<keyword evidence="2 7" id="KW-0328">Glycosyltransferase</keyword>
<dbReference type="Pfam" id="PF01702">
    <property type="entry name" value="TGT"/>
    <property type="match status" value="1"/>
</dbReference>
<dbReference type="InterPro" id="IPR036511">
    <property type="entry name" value="TGT-like_sf"/>
</dbReference>
<evidence type="ECO:0000256" key="4">
    <source>
        <dbReference type="ARBA" id="ARBA00022694"/>
    </source>
</evidence>
<feature type="binding site" evidence="7">
    <location>
        <position position="144"/>
    </location>
    <ligand>
        <name>substrate</name>
    </ligand>
</feature>
<feature type="binding site" evidence="7">
    <location>
        <begin position="90"/>
        <end position="94"/>
    </location>
    <ligand>
        <name>substrate</name>
    </ligand>
</feature>
<feature type="binding site" evidence="7">
    <location>
        <position position="220"/>
    </location>
    <ligand>
        <name>substrate</name>
    </ligand>
</feature>
<comment type="catalytic activity">
    <reaction evidence="6 7">
        <text>7-aminomethyl-7-carbaguanine + guanosine(34) in tRNA = 7-aminomethyl-7-carbaguanosine(34) in tRNA + guanine</text>
        <dbReference type="Rhea" id="RHEA:24104"/>
        <dbReference type="Rhea" id="RHEA-COMP:10341"/>
        <dbReference type="Rhea" id="RHEA-COMP:10342"/>
        <dbReference type="ChEBI" id="CHEBI:16235"/>
        <dbReference type="ChEBI" id="CHEBI:58703"/>
        <dbReference type="ChEBI" id="CHEBI:74269"/>
        <dbReference type="ChEBI" id="CHEBI:82833"/>
        <dbReference type="EC" id="2.4.2.29"/>
    </reaction>
</comment>
<evidence type="ECO:0000313" key="9">
    <source>
        <dbReference type="EMBL" id="QCI27815.1"/>
    </source>
</evidence>
<evidence type="ECO:0000259" key="8">
    <source>
        <dbReference type="Pfam" id="PF01702"/>
    </source>
</evidence>
<dbReference type="SUPFAM" id="SSF51713">
    <property type="entry name" value="tRNA-guanine transglycosylase"/>
    <property type="match status" value="1"/>
</dbReference>
<evidence type="ECO:0000313" key="11">
    <source>
        <dbReference type="Proteomes" id="UP000272781"/>
    </source>
</evidence>
<dbReference type="InterPro" id="IPR050076">
    <property type="entry name" value="ArchSynthase1/Queuine_TRR"/>
</dbReference>
<dbReference type="InterPro" id="IPR004803">
    <property type="entry name" value="TGT"/>
</dbReference>
<dbReference type="AlphaFoldDB" id="A0AAJ4UXU2"/>
<feature type="active site" description="Nucleophile" evidence="7">
    <location>
        <position position="270"/>
    </location>
</feature>
<dbReference type="Proteomes" id="UP000272781">
    <property type="component" value="Unassembled WGS sequence"/>
</dbReference>
<feature type="binding site" evidence="7">
    <location>
        <position position="313"/>
    </location>
    <ligand>
        <name>Zn(2+)</name>
        <dbReference type="ChEBI" id="CHEBI:29105"/>
    </ligand>
</feature>
<evidence type="ECO:0000256" key="5">
    <source>
        <dbReference type="ARBA" id="ARBA00022785"/>
    </source>
</evidence>
<keyword evidence="7" id="KW-0479">Metal-binding</keyword>
<feature type="binding site" evidence="7">
    <location>
        <position position="339"/>
    </location>
    <ligand>
        <name>Zn(2+)</name>
        <dbReference type="ChEBI" id="CHEBI:29105"/>
    </ligand>
</feature>
<evidence type="ECO:0000256" key="2">
    <source>
        <dbReference type="ARBA" id="ARBA00022676"/>
    </source>
</evidence>
<keyword evidence="5 7" id="KW-0671">Queuosine biosynthesis</keyword>
<dbReference type="GO" id="GO:0046872">
    <property type="term" value="F:metal ion binding"/>
    <property type="evidence" value="ECO:0007669"/>
    <property type="project" value="UniProtKB-KW"/>
</dbReference>
<comment type="similarity">
    <text evidence="7">Belongs to the queuine tRNA-ribosyltransferase family.</text>
</comment>
<name>A0AAJ4UXU2_9BACT</name>
<keyword evidence="3 7" id="KW-0808">Transferase</keyword>
<comment type="subunit">
    <text evidence="7">Homodimer. Within each dimer, one monomer is responsible for RNA recognition and catalysis, while the other monomer binds to the replacement base PreQ1.</text>
</comment>
<dbReference type="FunFam" id="3.20.20.105:FF:000001">
    <property type="entry name" value="Queuine tRNA-ribosyltransferase"/>
    <property type="match status" value="1"/>
</dbReference>
<evidence type="ECO:0000313" key="10">
    <source>
        <dbReference type="EMBL" id="ROR40010.1"/>
    </source>
</evidence>
<dbReference type="RefSeq" id="WP_123352394.1">
    <property type="nucleotide sequence ID" value="NZ_CP027432.2"/>
</dbReference>
<dbReference type="GO" id="GO:0008479">
    <property type="term" value="F:tRNA-guanosine(34) queuine transglycosylase activity"/>
    <property type="evidence" value="ECO:0007669"/>
    <property type="project" value="UniProtKB-UniRule"/>
</dbReference>
<feature type="domain" description="tRNA-guanine(15) transglycosylase-like" evidence="8">
    <location>
        <begin position="11"/>
        <end position="371"/>
    </location>
</feature>
<evidence type="ECO:0000313" key="12">
    <source>
        <dbReference type="Proteomes" id="UP000298805"/>
    </source>
</evidence>
<dbReference type="GO" id="GO:0005829">
    <property type="term" value="C:cytosol"/>
    <property type="evidence" value="ECO:0007669"/>
    <property type="project" value="TreeGrafter"/>
</dbReference>
<dbReference type="InterPro" id="IPR002616">
    <property type="entry name" value="tRNA_ribo_trans-like"/>
</dbReference>
<feature type="binding site" evidence="7">
    <location>
        <position position="310"/>
    </location>
    <ligand>
        <name>Zn(2+)</name>
        <dbReference type="ChEBI" id="CHEBI:29105"/>
    </ligand>
</feature>
<dbReference type="PANTHER" id="PTHR46499">
    <property type="entry name" value="QUEUINE TRNA-RIBOSYLTRANSFERASE"/>
    <property type="match status" value="1"/>
</dbReference>
<evidence type="ECO:0000256" key="6">
    <source>
        <dbReference type="ARBA" id="ARBA00050112"/>
    </source>
</evidence>
<reference evidence="9" key="3">
    <citation type="submission" date="2019-06" db="EMBL/GenBank/DDBJ databases">
        <title>A comparative analysis of the Nautiliaceae.</title>
        <authorList>
            <person name="Grosche A."/>
            <person name="Smedile F."/>
            <person name="Vetriani C."/>
        </authorList>
    </citation>
    <scope>NUCLEOTIDE SEQUENCE</scope>
    <source>
        <strain evidence="9">TB6</strain>
    </source>
</reference>
<protein>
    <recommendedName>
        <fullName evidence="7">Queuine tRNA-ribosyltransferase</fullName>
        <ecNumber evidence="7">2.4.2.29</ecNumber>
    </recommendedName>
    <alternativeName>
        <fullName evidence="7">Guanine insertion enzyme</fullName>
    </alternativeName>
    <alternativeName>
        <fullName evidence="7">tRNA-guanine transglycosylase</fullName>
    </alternativeName>
</protein>
<proteinExistence type="inferred from homology"/>
<keyword evidence="7" id="KW-0862">Zinc</keyword>
<dbReference type="NCBIfam" id="TIGR00449">
    <property type="entry name" value="tgt_general"/>
    <property type="match status" value="1"/>
</dbReference>
<comment type="function">
    <text evidence="7">Catalyzes the base-exchange of a guanine (G) residue with the queuine precursor 7-aminomethyl-7-deazaguanine (PreQ1) at position 34 (anticodon wobble position) in tRNAs with GU(N) anticodons (tRNA-Asp, -Asn, -His and -Tyr). Catalysis occurs through a double-displacement mechanism. The nucleophile active site attacks the C1' of nucleotide 34 to detach the guanine base from the RNA, forming a covalent enzyme-RNA intermediate. The proton acceptor active site deprotonates the incoming PreQ1, allowing a nucleophilic attack on the C1' of the ribose to form the product. After dissociation, two additional enzymatic reactions on the tRNA convert PreQ1 to queuine (Q), resulting in the hypermodified nucleoside queuosine (7-(((4,5-cis-dihydroxy-2-cyclopenten-1-yl)amino)methyl)-7-deazaguanosine).</text>
</comment>
<reference evidence="10 11" key="2">
    <citation type="submission" date="2018-11" db="EMBL/GenBank/DDBJ databases">
        <title>Genomic Encyclopedia of Type Strains, Phase IV (KMG-IV): sequencing the most valuable type-strain genomes for metagenomic binning, comparative biology and taxonomic classification.</title>
        <authorList>
            <person name="Goeker M."/>
        </authorList>
    </citation>
    <scope>NUCLEOTIDE SEQUENCE [LARGE SCALE GENOMIC DNA]</scope>
    <source>
        <strain evidence="10 11">DSM 27783</strain>
    </source>
</reference>
<feature type="binding site" evidence="7">
    <location>
        <position position="188"/>
    </location>
    <ligand>
        <name>substrate</name>
    </ligand>
</feature>
<dbReference type="Gene3D" id="3.20.20.105">
    <property type="entry name" value="Queuine tRNA-ribosyltransferase-like"/>
    <property type="match status" value="1"/>
</dbReference>
<evidence type="ECO:0000256" key="3">
    <source>
        <dbReference type="ARBA" id="ARBA00022679"/>
    </source>
</evidence>
<dbReference type="GO" id="GO:0008616">
    <property type="term" value="P:tRNA queuosine(34) biosynthetic process"/>
    <property type="evidence" value="ECO:0007669"/>
    <property type="project" value="UniProtKB-UniRule"/>
</dbReference>
<comment type="cofactor">
    <cofactor evidence="7">
        <name>Zn(2+)</name>
        <dbReference type="ChEBI" id="CHEBI:29105"/>
    </cofactor>
    <text evidence="7">Binds 1 zinc ion per subunit.</text>
</comment>
<dbReference type="HAMAP" id="MF_00168">
    <property type="entry name" value="Q_tRNA_Tgt"/>
    <property type="match status" value="1"/>
</dbReference>
<dbReference type="NCBIfam" id="TIGR00430">
    <property type="entry name" value="Q_tRNA_tgt"/>
    <property type="match status" value="1"/>
</dbReference>
<gene>
    <name evidence="7 9" type="primary">tgt</name>
    <name evidence="9" type="ORF">C6V80_02190</name>
    <name evidence="10" type="ORF">EDC58_0990</name>
</gene>
<feature type="active site" description="Proton acceptor" evidence="7">
    <location>
        <position position="90"/>
    </location>
</feature>
<keyword evidence="4 7" id="KW-0819">tRNA processing</keyword>
<dbReference type="PANTHER" id="PTHR46499:SF1">
    <property type="entry name" value="QUEUINE TRNA-RIBOSYLTRANSFERASE"/>
    <property type="match status" value="1"/>
</dbReference>
<keyword evidence="12" id="KW-1185">Reference proteome</keyword>
<accession>A0AAJ4UXU2</accession>
<evidence type="ECO:0000256" key="7">
    <source>
        <dbReference type="HAMAP-Rule" id="MF_00168"/>
    </source>
</evidence>
<comment type="pathway">
    <text evidence="1 7">tRNA modification; tRNA-queuosine biosynthesis.</text>
</comment>
<feature type="region of interest" description="RNA binding" evidence="7">
    <location>
        <begin position="251"/>
        <end position="257"/>
    </location>
</feature>
<dbReference type="Proteomes" id="UP000298805">
    <property type="component" value="Chromosome"/>
</dbReference>
<organism evidence="10 11">
    <name type="scientific">Caminibacter pacificus</name>
    <dbReference type="NCBI Taxonomy" id="1424653"/>
    <lineage>
        <taxon>Bacteria</taxon>
        <taxon>Pseudomonadati</taxon>
        <taxon>Campylobacterota</taxon>
        <taxon>Epsilonproteobacteria</taxon>
        <taxon>Nautiliales</taxon>
        <taxon>Nautiliaceae</taxon>
        <taxon>Caminibacter</taxon>
    </lineage>
</organism>
<dbReference type="EMBL" id="RJVK01000002">
    <property type="protein sequence ID" value="ROR40010.1"/>
    <property type="molecule type" value="Genomic_DNA"/>
</dbReference>
<reference evidence="12" key="1">
    <citation type="submission" date="2018-03" db="EMBL/GenBank/DDBJ databases">
        <title>A comparative analysis of the Nautiliaceae.</title>
        <authorList>
            <person name="Grosche A."/>
            <person name="Smedile F."/>
            <person name="Vetriani C."/>
        </authorList>
    </citation>
    <scope>NUCLEOTIDE SEQUENCE [LARGE SCALE GENOMIC DNA]</scope>
    <source>
        <strain evidence="12">TB6</strain>
    </source>
</reference>
<dbReference type="EC" id="2.4.2.29" evidence="7"/>
<sequence length="372" mass="42338">MDFKIDAVDNKARACTIKTAHSEIKTPIFMPVGTAAAVKSLDAIDMTEILDAPIILGNTYHLYLRPGDEVIAKLGGLHGFSGYKRSFLTDSGGFQAFSLGNNVKFTDEGIWFKSHIDGSKHFFSPEKVIDIEYNLNSDIMMVLDDLIPLPNTKERIKKSIERTTQWAYRSLVHHVKKGKKNNLFAIIQGGTDFEFRKISAESLVSLEYEGHTFDGFAIGGLSVGEENQLMYDTIEATTPYMPEDKPRYLMGVGTPEDIIEAIDRGVDMFDCVMPTRNARNGYLFTSFGTLRIKNAQYKLDDSPIDPECDCYTCKNFSRAYLNHLFKAKELTYFRLASIHNLHYYLNLVKKARKAIIEGRFKEFKKEFYSKRQ</sequence>
<feature type="region of interest" description="RNA binding; important for wobble base 34 recognition" evidence="7">
    <location>
        <begin position="275"/>
        <end position="279"/>
    </location>
</feature>
<feature type="binding site" evidence="7">
    <location>
        <position position="308"/>
    </location>
    <ligand>
        <name>Zn(2+)</name>
        <dbReference type="ChEBI" id="CHEBI:29105"/>
    </ligand>
</feature>
<evidence type="ECO:0000256" key="1">
    <source>
        <dbReference type="ARBA" id="ARBA00004691"/>
    </source>
</evidence>
<dbReference type="EMBL" id="CP027432">
    <property type="protein sequence ID" value="QCI27815.1"/>
    <property type="molecule type" value="Genomic_DNA"/>
</dbReference>